<dbReference type="OMA" id="DIRMGEY"/>
<evidence type="ECO:0000256" key="10">
    <source>
        <dbReference type="ARBA" id="ARBA00033073"/>
    </source>
</evidence>
<dbReference type="AlphaFoldDB" id="A0A913Y7T4"/>
<dbReference type="InterPro" id="IPR026213">
    <property type="entry name" value="GRINL1"/>
</dbReference>
<dbReference type="Proteomes" id="UP000887567">
    <property type="component" value="Unplaced"/>
</dbReference>
<dbReference type="EnsemblMetazoa" id="XM_021060422.2">
    <property type="protein sequence ID" value="XP_020916081.1"/>
    <property type="gene ID" value="LOC110253504"/>
</dbReference>
<keyword evidence="6" id="KW-0804">Transcription</keyword>
<dbReference type="KEGG" id="epa:110253504"/>
<organism evidence="12 13">
    <name type="scientific">Exaiptasia diaphana</name>
    <name type="common">Tropical sea anemone</name>
    <name type="synonym">Aiptasia pulchella</name>
    <dbReference type="NCBI Taxonomy" id="2652724"/>
    <lineage>
        <taxon>Eukaryota</taxon>
        <taxon>Metazoa</taxon>
        <taxon>Cnidaria</taxon>
        <taxon>Anthozoa</taxon>
        <taxon>Hexacorallia</taxon>
        <taxon>Actiniaria</taxon>
        <taxon>Aiptasiidae</taxon>
        <taxon>Exaiptasia</taxon>
    </lineage>
</organism>
<dbReference type="GO" id="GO:0006368">
    <property type="term" value="P:transcription elongation by RNA polymerase II"/>
    <property type="evidence" value="ECO:0007669"/>
    <property type="project" value="InterPro"/>
</dbReference>
<dbReference type="Pfam" id="PF15328">
    <property type="entry name" value="GCOM2"/>
    <property type="match status" value="1"/>
</dbReference>
<sequence>MAEKSKRDISKLSKIELVEMLQRQEKLLQNGKFLKSLPDKGQKIHDMVKMLKEMIIKRGQTEDLTARFQQISIHQSRDANQTQDLTLDSDDDEDTDYCTAISNMDNDNIDSAEKKSQLSASSREDSKKPDKWSYESAVTYERKPKFEKIKQISLEESIKLQQAQKNEYEALRTKQATERLMQHRNPTSSCSNLKFTTQEAKDHYRDTVKEEEIQEDDTQSESDDIQQQEESDED</sequence>
<reference evidence="12" key="1">
    <citation type="submission" date="2022-11" db="UniProtKB">
        <authorList>
            <consortium name="EnsemblMetazoa"/>
        </authorList>
    </citation>
    <scope>IDENTIFICATION</scope>
</reference>
<keyword evidence="3" id="KW-0240">DNA-directed RNA polymerase</keyword>
<dbReference type="GO" id="GO:0035556">
    <property type="term" value="P:intracellular signal transduction"/>
    <property type="evidence" value="ECO:0007669"/>
    <property type="project" value="TreeGrafter"/>
</dbReference>
<evidence type="ECO:0000256" key="5">
    <source>
        <dbReference type="ARBA" id="ARBA00023054"/>
    </source>
</evidence>
<feature type="compositionally biased region" description="Basic and acidic residues" evidence="11">
    <location>
        <begin position="199"/>
        <end position="211"/>
    </location>
</feature>
<dbReference type="PRINTS" id="PR02085">
    <property type="entry name" value="POLR2GRINL1"/>
</dbReference>
<dbReference type="GO" id="GO:0016591">
    <property type="term" value="C:RNA polymerase II, holoenzyme"/>
    <property type="evidence" value="ECO:0007669"/>
    <property type="project" value="TreeGrafter"/>
</dbReference>
<evidence type="ECO:0000256" key="3">
    <source>
        <dbReference type="ARBA" id="ARBA00022478"/>
    </source>
</evidence>
<evidence type="ECO:0000256" key="11">
    <source>
        <dbReference type="SAM" id="MobiDB-lite"/>
    </source>
</evidence>
<dbReference type="RefSeq" id="XP_020916081.1">
    <property type="nucleotide sequence ID" value="XM_021060422.2"/>
</dbReference>
<dbReference type="PANTHER" id="PTHR23171:SF5">
    <property type="entry name" value="DNA-DIRECTED RNA POLYMERASE II SUBUNIT GRINL1A"/>
    <property type="match status" value="1"/>
</dbReference>
<dbReference type="InterPro" id="IPR051375">
    <property type="entry name" value="Tuftelin_GRINL1A/MYZAP/CCD68"/>
</dbReference>
<feature type="compositionally biased region" description="Basic and acidic residues" evidence="11">
    <location>
        <begin position="111"/>
        <end position="133"/>
    </location>
</feature>
<comment type="similarity">
    <text evidence="2">Belongs to the GRINL1 family.</text>
</comment>
<dbReference type="GO" id="GO:0003711">
    <property type="term" value="F:transcription elongation factor activity"/>
    <property type="evidence" value="ECO:0007669"/>
    <property type="project" value="InterPro"/>
</dbReference>
<dbReference type="GO" id="GO:0051685">
    <property type="term" value="P:maintenance of ER location"/>
    <property type="evidence" value="ECO:0007669"/>
    <property type="project" value="TreeGrafter"/>
</dbReference>
<accession>A0A913Y7T4</accession>
<evidence type="ECO:0000256" key="1">
    <source>
        <dbReference type="ARBA" id="ARBA00004123"/>
    </source>
</evidence>
<name>A0A913Y7T4_EXADI</name>
<proteinExistence type="inferred from homology"/>
<protein>
    <recommendedName>
        <fullName evidence="8">DNA-directed RNA polymerase II subunit GRINL1A</fullName>
    </recommendedName>
    <alternativeName>
        <fullName evidence="10">DNA-directed RNA polymerase II subunit M</fullName>
    </alternativeName>
    <alternativeName>
        <fullName evidence="9">Glutamate receptor-like protein 1A</fullName>
    </alternativeName>
</protein>
<keyword evidence="5" id="KW-0175">Coiled coil</keyword>
<evidence type="ECO:0000256" key="8">
    <source>
        <dbReference type="ARBA" id="ARBA00024236"/>
    </source>
</evidence>
<dbReference type="OrthoDB" id="2408655at2759"/>
<dbReference type="GO" id="GO:0031674">
    <property type="term" value="C:I band"/>
    <property type="evidence" value="ECO:0007669"/>
    <property type="project" value="TreeGrafter"/>
</dbReference>
<keyword evidence="7" id="KW-0539">Nucleus</keyword>
<feature type="compositionally biased region" description="Acidic residues" evidence="11">
    <location>
        <begin position="212"/>
        <end position="234"/>
    </location>
</feature>
<evidence type="ECO:0000313" key="13">
    <source>
        <dbReference type="Proteomes" id="UP000887567"/>
    </source>
</evidence>
<feature type="compositionally biased region" description="Polar residues" evidence="11">
    <location>
        <begin position="184"/>
        <end position="198"/>
    </location>
</feature>
<feature type="region of interest" description="Disordered" evidence="11">
    <location>
        <begin position="101"/>
        <end position="136"/>
    </location>
</feature>
<evidence type="ECO:0000256" key="6">
    <source>
        <dbReference type="ARBA" id="ARBA00023163"/>
    </source>
</evidence>
<evidence type="ECO:0000256" key="4">
    <source>
        <dbReference type="ARBA" id="ARBA00022553"/>
    </source>
</evidence>
<evidence type="ECO:0000256" key="2">
    <source>
        <dbReference type="ARBA" id="ARBA00009876"/>
    </source>
</evidence>
<feature type="region of interest" description="Disordered" evidence="11">
    <location>
        <begin position="180"/>
        <end position="234"/>
    </location>
</feature>
<keyword evidence="4" id="KW-0597">Phosphoprotein</keyword>
<dbReference type="GeneID" id="110253504"/>
<dbReference type="GO" id="GO:0005635">
    <property type="term" value="C:nuclear envelope"/>
    <property type="evidence" value="ECO:0007669"/>
    <property type="project" value="TreeGrafter"/>
</dbReference>
<evidence type="ECO:0000313" key="12">
    <source>
        <dbReference type="EnsemblMetazoa" id="XP_020916081.1"/>
    </source>
</evidence>
<keyword evidence="13" id="KW-1185">Reference proteome</keyword>
<evidence type="ECO:0000256" key="9">
    <source>
        <dbReference type="ARBA" id="ARBA00029649"/>
    </source>
</evidence>
<evidence type="ECO:0000256" key="7">
    <source>
        <dbReference type="ARBA" id="ARBA00023242"/>
    </source>
</evidence>
<comment type="subcellular location">
    <subcellularLocation>
        <location evidence="1">Nucleus</location>
    </subcellularLocation>
</comment>
<dbReference type="PANTHER" id="PTHR23171">
    <property type="entry name" value="GDOWN1"/>
    <property type="match status" value="1"/>
</dbReference>